<feature type="active site" description="Tele-phosphohistidine intermediate" evidence="1">
    <location>
        <position position="12"/>
    </location>
</feature>
<reference evidence="3 4" key="1">
    <citation type="submission" date="2023-03" db="EMBL/GenBank/DDBJ databases">
        <title>Mating type loci evolution in Malassezia.</title>
        <authorList>
            <person name="Coelho M.A."/>
        </authorList>
    </citation>
    <scope>NUCLEOTIDE SEQUENCE [LARGE SCALE GENOMIC DNA]</scope>
    <source>
        <strain evidence="3 4">CBS 9725</strain>
    </source>
</reference>
<proteinExistence type="predicted"/>
<dbReference type="InterPro" id="IPR001345">
    <property type="entry name" value="PG/BPGM_mutase_AS"/>
</dbReference>
<dbReference type="EMBL" id="CP119943">
    <property type="protein sequence ID" value="WFC98595.1"/>
    <property type="molecule type" value="Genomic_DNA"/>
</dbReference>
<sequence length="215" mass="23434">MATAPRLLLVRHGETNENVQETDQGIVQGQLDTPLNEVGRRQAIMTGNALKDVPLARIVSSPLARAKDTANEIARHHPEISVETDARIMERNFGVLQGQKYRGPSQKPEDTQGIESSVAMTARLDSFFQDIRPSAAQSEGVTVIVSHGGALSCLMNNVMLPSGQVVLEPHVTPSRFWNCSITEISLGQSPAILSRWADTMHLTESSEVINVDESL</sequence>
<evidence type="ECO:0000313" key="4">
    <source>
        <dbReference type="Proteomes" id="UP001219567"/>
    </source>
</evidence>
<dbReference type="Pfam" id="PF00300">
    <property type="entry name" value="His_Phos_1"/>
    <property type="match status" value="1"/>
</dbReference>
<protein>
    <submittedName>
        <fullName evidence="3">Phosphoglycerate mutase (2,3-diphosphoglycerate-independent)</fullName>
        <ecNumber evidence="3">5.4.2.12</ecNumber>
    </submittedName>
</protein>
<feature type="active site" description="Proton donor/acceptor" evidence="1">
    <location>
        <position position="90"/>
    </location>
</feature>
<dbReference type="PANTHER" id="PTHR48100">
    <property type="entry name" value="BROAD-SPECIFICITY PHOSPHATASE YOR283W-RELATED"/>
    <property type="match status" value="1"/>
</dbReference>
<name>A0AAJ5YR60_9BASI</name>
<dbReference type="CDD" id="cd07067">
    <property type="entry name" value="HP_PGM_like"/>
    <property type="match status" value="1"/>
</dbReference>
<dbReference type="GO" id="GO:0005829">
    <property type="term" value="C:cytosol"/>
    <property type="evidence" value="ECO:0007669"/>
    <property type="project" value="TreeGrafter"/>
</dbReference>
<dbReference type="SUPFAM" id="SSF53254">
    <property type="entry name" value="Phosphoglycerate mutase-like"/>
    <property type="match status" value="1"/>
</dbReference>
<evidence type="ECO:0000313" key="3">
    <source>
        <dbReference type="EMBL" id="WFC98595.1"/>
    </source>
</evidence>
<feature type="binding site" evidence="2">
    <location>
        <begin position="11"/>
        <end position="18"/>
    </location>
    <ligand>
        <name>substrate</name>
    </ligand>
</feature>
<dbReference type="Gene3D" id="3.40.50.1240">
    <property type="entry name" value="Phosphoglycerate mutase-like"/>
    <property type="match status" value="1"/>
</dbReference>
<keyword evidence="4" id="KW-1185">Reference proteome</keyword>
<keyword evidence="3" id="KW-0413">Isomerase</keyword>
<dbReference type="Proteomes" id="UP001219567">
    <property type="component" value="Chromosome 1"/>
</dbReference>
<dbReference type="PROSITE" id="PS00175">
    <property type="entry name" value="PG_MUTASE"/>
    <property type="match status" value="1"/>
</dbReference>
<dbReference type="GO" id="GO:0004619">
    <property type="term" value="F:phosphoglycerate mutase activity"/>
    <property type="evidence" value="ECO:0007669"/>
    <property type="project" value="UniProtKB-EC"/>
</dbReference>
<accession>A0AAJ5YR60</accession>
<dbReference type="AlphaFoldDB" id="A0AAJ5YR60"/>
<feature type="binding site" evidence="2">
    <location>
        <position position="65"/>
    </location>
    <ligand>
        <name>substrate</name>
    </ligand>
</feature>
<evidence type="ECO:0000256" key="1">
    <source>
        <dbReference type="PIRSR" id="PIRSR613078-1"/>
    </source>
</evidence>
<dbReference type="InterPro" id="IPR013078">
    <property type="entry name" value="His_Pase_superF_clade-1"/>
</dbReference>
<dbReference type="PANTHER" id="PTHR48100:SF44">
    <property type="entry name" value="PHOSPHATASE C1620.13-RELATED"/>
    <property type="match status" value="1"/>
</dbReference>
<dbReference type="GO" id="GO:0016791">
    <property type="term" value="F:phosphatase activity"/>
    <property type="evidence" value="ECO:0007669"/>
    <property type="project" value="TreeGrafter"/>
</dbReference>
<organism evidence="3 4">
    <name type="scientific">Malassezia yamatoensis</name>
    <dbReference type="NCBI Taxonomy" id="253288"/>
    <lineage>
        <taxon>Eukaryota</taxon>
        <taxon>Fungi</taxon>
        <taxon>Dikarya</taxon>
        <taxon>Basidiomycota</taxon>
        <taxon>Ustilaginomycotina</taxon>
        <taxon>Malasseziomycetes</taxon>
        <taxon>Malasseziales</taxon>
        <taxon>Malasseziaceae</taxon>
        <taxon>Malassezia</taxon>
    </lineage>
</organism>
<dbReference type="InterPro" id="IPR029033">
    <property type="entry name" value="His_PPase_superfam"/>
</dbReference>
<dbReference type="EC" id="5.4.2.12" evidence="3"/>
<dbReference type="SMART" id="SM00855">
    <property type="entry name" value="PGAM"/>
    <property type="match status" value="1"/>
</dbReference>
<evidence type="ECO:0000256" key="2">
    <source>
        <dbReference type="PIRSR" id="PIRSR613078-2"/>
    </source>
</evidence>
<dbReference type="InterPro" id="IPR050275">
    <property type="entry name" value="PGM_Phosphatase"/>
</dbReference>
<gene>
    <name evidence="3" type="ORF">MYAM1_001325</name>
</gene>